<name>A0A7X3MP84_9HYPH</name>
<dbReference type="NCBIfam" id="TIGR03177">
    <property type="entry name" value="pilus_cpaB"/>
    <property type="match status" value="1"/>
</dbReference>
<dbReference type="InterPro" id="IPR013974">
    <property type="entry name" value="SAF"/>
</dbReference>
<dbReference type="AlphaFoldDB" id="A0A7X3MP84"/>
<sequence length="261" mass="27385">MLRIFILVGALGAGILAAWLALSLQSGASPSVASVQPVKAPTVQVLVATAELAQGGKLVKAHLRWQPWPEEAINPGFITQSAKPNAVEELDGAIVRTRIVSGEPIREDKLLQDGSNLLAASLSPGMRAVAIRVSPESSAGGFILPNSRVDVIHIANQQGQPEGQIKLVGETILRNIRVLAIDQKVDDAKGEASVIGKTATLELDADQAEIIAGAQASGILSLSLRSLEDGDEVPASPTVKSQATSTIRFFRAGRSETVTIR</sequence>
<dbReference type="Proteomes" id="UP000436483">
    <property type="component" value="Unassembled WGS sequence"/>
</dbReference>
<dbReference type="CDD" id="cd11614">
    <property type="entry name" value="SAF_CpaB_FlgA_like"/>
    <property type="match status" value="1"/>
</dbReference>
<evidence type="ECO:0000313" key="3">
    <source>
        <dbReference type="Proteomes" id="UP000436483"/>
    </source>
</evidence>
<accession>A0A7X3MP84</accession>
<reference evidence="2 3" key="2">
    <citation type="submission" date="2020-01" db="EMBL/GenBank/DDBJ databases">
        <title>Microvirga sp. nov., an arsenate reduction bacterium isolated from Tibet hotspring sediments.</title>
        <authorList>
            <person name="Xian W.-D."/>
            <person name="Li W.-J."/>
        </authorList>
    </citation>
    <scope>NUCLEOTIDE SEQUENCE [LARGE SCALE GENOMIC DNA]</scope>
    <source>
        <strain evidence="2 3">KCTC 23863</strain>
    </source>
</reference>
<evidence type="ECO:0000313" key="2">
    <source>
        <dbReference type="EMBL" id="MXQ10691.1"/>
    </source>
</evidence>
<feature type="domain" description="SAF" evidence="1">
    <location>
        <begin position="43"/>
        <end position="111"/>
    </location>
</feature>
<keyword evidence="3" id="KW-1185">Reference proteome</keyword>
<dbReference type="OrthoDB" id="163768at2"/>
<dbReference type="EMBL" id="WURB01000002">
    <property type="protein sequence ID" value="MXQ10691.1"/>
    <property type="molecule type" value="Genomic_DNA"/>
</dbReference>
<protein>
    <submittedName>
        <fullName evidence="2">Flp pilus assembly protein CpaB</fullName>
    </submittedName>
</protein>
<proteinExistence type="predicted"/>
<dbReference type="InterPro" id="IPR017592">
    <property type="entry name" value="Pilus_assmbl_Flp-typ_CpaB"/>
</dbReference>
<dbReference type="RefSeq" id="WP_160883288.1">
    <property type="nucleotide sequence ID" value="NZ_WURB01000002.1"/>
</dbReference>
<comment type="caution">
    <text evidence="2">The sequence shown here is derived from an EMBL/GenBank/DDBJ whole genome shotgun (WGS) entry which is preliminary data.</text>
</comment>
<organism evidence="2 3">
    <name type="scientific">Microvirga makkahensis</name>
    <dbReference type="NCBI Taxonomy" id="1128670"/>
    <lineage>
        <taxon>Bacteria</taxon>
        <taxon>Pseudomonadati</taxon>
        <taxon>Pseudomonadota</taxon>
        <taxon>Alphaproteobacteria</taxon>
        <taxon>Hyphomicrobiales</taxon>
        <taxon>Methylobacteriaceae</taxon>
        <taxon>Microvirga</taxon>
    </lineage>
</organism>
<dbReference type="Pfam" id="PF08666">
    <property type="entry name" value="SAF"/>
    <property type="match status" value="1"/>
</dbReference>
<dbReference type="SMART" id="SM00858">
    <property type="entry name" value="SAF"/>
    <property type="match status" value="1"/>
</dbReference>
<gene>
    <name evidence="2" type="primary">cpaB</name>
    <name evidence="2" type="ORF">GR328_04360</name>
</gene>
<dbReference type="InterPro" id="IPR031571">
    <property type="entry name" value="RcpC_dom"/>
</dbReference>
<evidence type="ECO:0000259" key="1">
    <source>
        <dbReference type="SMART" id="SM00858"/>
    </source>
</evidence>
<dbReference type="Pfam" id="PF16976">
    <property type="entry name" value="RcpC"/>
    <property type="match status" value="1"/>
</dbReference>
<reference evidence="2 3" key="1">
    <citation type="submission" date="2019-12" db="EMBL/GenBank/DDBJ databases">
        <authorList>
            <person name="Yuan C.-G."/>
        </authorList>
    </citation>
    <scope>NUCLEOTIDE SEQUENCE [LARGE SCALE GENOMIC DNA]</scope>
    <source>
        <strain evidence="2 3">KCTC 23863</strain>
    </source>
</reference>